<dbReference type="AlphaFoldDB" id="A0A9R1WTL3"/>
<feature type="domain" description="DYW" evidence="4">
    <location>
        <begin position="536"/>
        <end position="628"/>
    </location>
</feature>
<dbReference type="GO" id="GO:0008270">
    <property type="term" value="F:zinc ion binding"/>
    <property type="evidence" value="ECO:0007669"/>
    <property type="project" value="InterPro"/>
</dbReference>
<comment type="similarity">
    <text evidence="1">Belongs to the PPR family. PCMP-H subfamily.</text>
</comment>
<dbReference type="FunFam" id="1.25.40.10:FF:000242">
    <property type="entry name" value="Pentatricopeptide repeat-containing protein"/>
    <property type="match status" value="1"/>
</dbReference>
<dbReference type="FunFam" id="1.25.40.10:FF:000348">
    <property type="entry name" value="Pentatricopeptide repeat-containing protein chloroplastic"/>
    <property type="match status" value="1"/>
</dbReference>
<proteinExistence type="inferred from homology"/>
<keyword evidence="6" id="KW-1185">Reference proteome</keyword>
<dbReference type="InterPro" id="IPR032867">
    <property type="entry name" value="DYW_dom"/>
</dbReference>
<evidence type="ECO:0000256" key="3">
    <source>
        <dbReference type="PROSITE-ProRule" id="PRU00708"/>
    </source>
</evidence>
<evidence type="ECO:0000259" key="4">
    <source>
        <dbReference type="Pfam" id="PF14432"/>
    </source>
</evidence>
<dbReference type="InterPro" id="IPR046848">
    <property type="entry name" value="E_motif"/>
</dbReference>
<dbReference type="Gramene" id="rna-gnl|WGS:NBSK|LSAT_9X121480_mrna">
    <property type="protein sequence ID" value="cds-PLY72092.1"/>
    <property type="gene ID" value="gene-LSAT_9X121480"/>
</dbReference>
<dbReference type="InterPro" id="IPR002885">
    <property type="entry name" value="PPR_rpt"/>
</dbReference>
<dbReference type="Pfam" id="PF01535">
    <property type="entry name" value="PPR"/>
    <property type="match status" value="6"/>
</dbReference>
<dbReference type="Pfam" id="PF20431">
    <property type="entry name" value="E_motif"/>
    <property type="match status" value="1"/>
</dbReference>
<name>A0A9R1WTL3_LACSA</name>
<feature type="repeat" description="PPR" evidence="3">
    <location>
        <begin position="189"/>
        <end position="223"/>
    </location>
</feature>
<dbReference type="PANTHER" id="PTHR47926:SF367">
    <property type="entry name" value="DYW DOMAIN-CONTAINING PROTEIN"/>
    <property type="match status" value="1"/>
</dbReference>
<dbReference type="NCBIfam" id="TIGR00756">
    <property type="entry name" value="PPR"/>
    <property type="match status" value="4"/>
</dbReference>
<evidence type="ECO:0000313" key="5">
    <source>
        <dbReference type="EMBL" id="KAJ0187251.1"/>
    </source>
</evidence>
<dbReference type="PROSITE" id="PS51375">
    <property type="entry name" value="PPR"/>
    <property type="match status" value="2"/>
</dbReference>
<dbReference type="OrthoDB" id="330671at2759"/>
<dbReference type="EMBL" id="NBSK02000009">
    <property type="protein sequence ID" value="KAJ0187251.1"/>
    <property type="molecule type" value="Genomic_DNA"/>
</dbReference>
<sequence length="628" mass="70966">MSTGILKSPISLFKQFPTPITSTFHYLSLPTNPSLHQIKQLHARLIAAGYDGDSHFTGQLLAALAQSQSTPFQYSLSILNSTQNPSLFAVNNLIRCFAKSESPHQALSLYSFMRKNAHFQPNNYTFPFLFQACSKFMGIIEGTQIQAHVIKLGFFVNVYIRNALIHLYFTSHETKHAKDLFDESPACRDLVTWNVMMAGYAKAGQIDNVEKMFDEMPERDVISWSSLITGYVQNGYLEQALDSFKRMMDLQLSPNESILVMVLSACAQLGLIEKGRMIHSTIDSLNFPMTMHIQTGLIDMYAKCGYIDKARNLFNKMPIKDVSSWNVMICGLAIHGLAMEAIDLFEKFLTKGLTPVNVTFIGVLSACSKAGLVDKGCHYFKLMMEKYNIDPEMEHYGCMVDLLSRKGLVLEAIELVEKMSIPPDPVLWVTVLGACRTHGLIKLGEETGKKLIQLDPNHYGNYVQLSGIYAKSYKWEEVVRTRGMINGRNSKKIPGWSLIEAQGKIHQFVAGDREHDMSMEIYKMLDRINTRVLEAGYLPNVVQVLHDLEEEEKINVIKEHSERLAIAFGLLVIGSGKCIRIVKNLRVCGDCHEITKVISKVFEREIVVRDGSRFHHFKGGECSCQDYW</sequence>
<comment type="caution">
    <text evidence="5">The sequence shown here is derived from an EMBL/GenBank/DDBJ whole genome shotgun (WGS) entry which is preliminary data.</text>
</comment>
<gene>
    <name evidence="5" type="ORF">LSAT_V11C900505050</name>
</gene>
<keyword evidence="2" id="KW-0677">Repeat</keyword>
<evidence type="ECO:0000313" key="6">
    <source>
        <dbReference type="Proteomes" id="UP000235145"/>
    </source>
</evidence>
<organism evidence="5 6">
    <name type="scientific">Lactuca sativa</name>
    <name type="common">Garden lettuce</name>
    <dbReference type="NCBI Taxonomy" id="4236"/>
    <lineage>
        <taxon>Eukaryota</taxon>
        <taxon>Viridiplantae</taxon>
        <taxon>Streptophyta</taxon>
        <taxon>Embryophyta</taxon>
        <taxon>Tracheophyta</taxon>
        <taxon>Spermatophyta</taxon>
        <taxon>Magnoliopsida</taxon>
        <taxon>eudicotyledons</taxon>
        <taxon>Gunneridae</taxon>
        <taxon>Pentapetalae</taxon>
        <taxon>asterids</taxon>
        <taxon>campanulids</taxon>
        <taxon>Asterales</taxon>
        <taxon>Asteraceae</taxon>
        <taxon>Cichorioideae</taxon>
        <taxon>Cichorieae</taxon>
        <taxon>Lactucinae</taxon>
        <taxon>Lactuca</taxon>
    </lineage>
</organism>
<dbReference type="Proteomes" id="UP000235145">
    <property type="component" value="Unassembled WGS sequence"/>
</dbReference>
<reference evidence="5 6" key="1">
    <citation type="journal article" date="2017" name="Nat. Commun.">
        <title>Genome assembly with in vitro proximity ligation data and whole-genome triplication in lettuce.</title>
        <authorList>
            <person name="Reyes-Chin-Wo S."/>
            <person name="Wang Z."/>
            <person name="Yang X."/>
            <person name="Kozik A."/>
            <person name="Arikit S."/>
            <person name="Song C."/>
            <person name="Xia L."/>
            <person name="Froenicke L."/>
            <person name="Lavelle D.O."/>
            <person name="Truco M.J."/>
            <person name="Xia R."/>
            <person name="Zhu S."/>
            <person name="Xu C."/>
            <person name="Xu H."/>
            <person name="Xu X."/>
            <person name="Cox K."/>
            <person name="Korf I."/>
            <person name="Meyers B.C."/>
            <person name="Michelmore R.W."/>
        </authorList>
    </citation>
    <scope>NUCLEOTIDE SEQUENCE [LARGE SCALE GENOMIC DNA]</scope>
    <source>
        <strain evidence="6">cv. Salinas</strain>
        <tissue evidence="5">Seedlings</tissue>
    </source>
</reference>
<dbReference type="Gene3D" id="1.25.40.10">
    <property type="entry name" value="Tetratricopeptide repeat domain"/>
    <property type="match status" value="3"/>
</dbReference>
<dbReference type="PANTHER" id="PTHR47926">
    <property type="entry name" value="PENTATRICOPEPTIDE REPEAT-CONTAINING PROTEIN"/>
    <property type="match status" value="1"/>
</dbReference>
<evidence type="ECO:0000256" key="1">
    <source>
        <dbReference type="ARBA" id="ARBA00006643"/>
    </source>
</evidence>
<accession>A0A9R1WTL3</accession>
<dbReference type="Pfam" id="PF14432">
    <property type="entry name" value="DYW_deaminase"/>
    <property type="match status" value="1"/>
</dbReference>
<evidence type="ECO:0000256" key="2">
    <source>
        <dbReference type="ARBA" id="ARBA00022737"/>
    </source>
</evidence>
<feature type="repeat" description="PPR" evidence="3">
    <location>
        <begin position="321"/>
        <end position="355"/>
    </location>
</feature>
<dbReference type="GO" id="GO:0003723">
    <property type="term" value="F:RNA binding"/>
    <property type="evidence" value="ECO:0007669"/>
    <property type="project" value="InterPro"/>
</dbReference>
<dbReference type="InterPro" id="IPR046960">
    <property type="entry name" value="PPR_At4g14850-like_plant"/>
</dbReference>
<dbReference type="InterPro" id="IPR011990">
    <property type="entry name" value="TPR-like_helical_dom_sf"/>
</dbReference>
<dbReference type="Pfam" id="PF13041">
    <property type="entry name" value="PPR_2"/>
    <property type="match status" value="1"/>
</dbReference>
<protein>
    <recommendedName>
        <fullName evidence="4">DYW domain-containing protein</fullName>
    </recommendedName>
</protein>
<dbReference type="GO" id="GO:0009451">
    <property type="term" value="P:RNA modification"/>
    <property type="evidence" value="ECO:0007669"/>
    <property type="project" value="InterPro"/>
</dbReference>